<dbReference type="AlphaFoldDB" id="A0A516NFN9"/>
<name>A0A516NFN9_9NOCA</name>
<dbReference type="NCBIfam" id="NF033634">
    <property type="entry name" value="SLATT_1"/>
    <property type="match status" value="1"/>
</dbReference>
<dbReference type="EMBL" id="CP041695">
    <property type="protein sequence ID" value="QDP77705.1"/>
    <property type="molecule type" value="Genomic_DNA"/>
</dbReference>
<keyword evidence="1" id="KW-0472">Membrane</keyword>
<keyword evidence="1" id="KW-1133">Transmembrane helix</keyword>
<sequence>MSCAVVEANKTHVVGAPGNDDPIWARLTDQLTWYRVHARRAKRLYTTVKVVQLLVGATVPVVALISAPALLTASLAAVVVVAEGAEQLFQWHSNWLRYRSTAESLKQQRYLYLAGAGPYGADDRRQALAERVERIVSQETSAWLTDAERSEQASRQ</sequence>
<organism evidence="2 3">
    <name type="scientific">Nocardia otitidiscaviarum</name>
    <dbReference type="NCBI Taxonomy" id="1823"/>
    <lineage>
        <taxon>Bacteria</taxon>
        <taxon>Bacillati</taxon>
        <taxon>Actinomycetota</taxon>
        <taxon>Actinomycetes</taxon>
        <taxon>Mycobacteriales</taxon>
        <taxon>Nocardiaceae</taxon>
        <taxon>Nocardia</taxon>
    </lineage>
</organism>
<evidence type="ECO:0000256" key="1">
    <source>
        <dbReference type="SAM" id="Phobius"/>
    </source>
</evidence>
<dbReference type="InterPro" id="IPR025325">
    <property type="entry name" value="DUF4231"/>
</dbReference>
<proteinExistence type="predicted"/>
<dbReference type="Pfam" id="PF14015">
    <property type="entry name" value="DUF4231"/>
    <property type="match status" value="1"/>
</dbReference>
<gene>
    <name evidence="2" type="ORF">FOH10_02055</name>
</gene>
<dbReference type="Proteomes" id="UP000317039">
    <property type="component" value="Chromosome"/>
</dbReference>
<reference evidence="2 3" key="1">
    <citation type="submission" date="2019-07" db="EMBL/GenBank/DDBJ databases">
        <title>Complete Genome Sequence and Methylome Analysis of Nocardia otitidis-caviarum NEB252.</title>
        <authorList>
            <person name="Fomenkov A."/>
            <person name="Anton B.P."/>
            <person name="Vincze T."/>
            <person name="Roberts R.J."/>
        </authorList>
    </citation>
    <scope>NUCLEOTIDE SEQUENCE [LARGE SCALE GENOMIC DNA]</scope>
    <source>
        <strain evidence="2 3">NEB252</strain>
    </source>
</reference>
<keyword evidence="1" id="KW-0812">Transmembrane</keyword>
<evidence type="ECO:0000313" key="3">
    <source>
        <dbReference type="Proteomes" id="UP000317039"/>
    </source>
</evidence>
<feature type="transmembrane region" description="Helical" evidence="1">
    <location>
        <begin position="44"/>
        <end position="63"/>
    </location>
</feature>
<accession>A0A516NFN9</accession>
<dbReference type="KEGG" id="nod:FOH10_02055"/>
<protein>
    <submittedName>
        <fullName evidence="2">DUF4231 domain-containing protein</fullName>
    </submittedName>
</protein>
<evidence type="ECO:0000313" key="2">
    <source>
        <dbReference type="EMBL" id="QDP77705.1"/>
    </source>
</evidence>